<sequence length="85" mass="9336">MPATRVLLLATALLFSAVSDAKDVTDKAQISREQAAALAQQRYPGKIVKVQTEQQRYRIRVLQADGRVVTVLVDGQSGRVQRDGN</sequence>
<evidence type="ECO:0000256" key="1">
    <source>
        <dbReference type="SAM" id="SignalP"/>
    </source>
</evidence>
<dbReference type="Pfam" id="PF03413">
    <property type="entry name" value="PepSY"/>
    <property type="match status" value="1"/>
</dbReference>
<accession>A0A7Y5AP58</accession>
<keyword evidence="4" id="KW-1185">Reference proteome</keyword>
<protein>
    <submittedName>
        <fullName evidence="3">PepSY domain-containing protein</fullName>
    </submittedName>
</protein>
<proteinExistence type="predicted"/>
<comment type="caution">
    <text evidence="3">The sequence shown here is derived from an EMBL/GenBank/DDBJ whole genome shotgun (WGS) entry which is preliminary data.</text>
</comment>
<evidence type="ECO:0000259" key="2">
    <source>
        <dbReference type="Pfam" id="PF03413"/>
    </source>
</evidence>
<dbReference type="AlphaFoldDB" id="A0A7Y5AP58"/>
<evidence type="ECO:0000313" key="3">
    <source>
        <dbReference type="EMBL" id="NRQ41988.1"/>
    </source>
</evidence>
<reference evidence="3 4" key="1">
    <citation type="submission" date="2020-06" db="EMBL/GenBank/DDBJ databases">
        <title>Rheinheimera sp. nov., a marine bacterium isolated from coastal.</title>
        <authorList>
            <person name="Yu Q."/>
            <person name="Qi Y."/>
            <person name="Pu J."/>
        </authorList>
    </citation>
    <scope>NUCLEOTIDE SEQUENCE [LARGE SCALE GENOMIC DNA]</scope>
    <source>
        <strain evidence="3 4">YQF-2</strain>
    </source>
</reference>
<gene>
    <name evidence="3" type="ORF">HRH59_05280</name>
</gene>
<name>A0A7Y5AP58_9GAMM</name>
<dbReference type="InterPro" id="IPR025711">
    <property type="entry name" value="PepSY"/>
</dbReference>
<dbReference type="EMBL" id="JABSOD010000004">
    <property type="protein sequence ID" value="NRQ41988.1"/>
    <property type="molecule type" value="Genomic_DNA"/>
</dbReference>
<dbReference type="RefSeq" id="WP_173500235.1">
    <property type="nucleotide sequence ID" value="NZ_JABSOD010000004.1"/>
</dbReference>
<organism evidence="3 4">
    <name type="scientific">Rheinheimera lutimaris</name>
    <dbReference type="NCBI Taxonomy" id="2740584"/>
    <lineage>
        <taxon>Bacteria</taxon>
        <taxon>Pseudomonadati</taxon>
        <taxon>Pseudomonadota</taxon>
        <taxon>Gammaproteobacteria</taxon>
        <taxon>Chromatiales</taxon>
        <taxon>Chromatiaceae</taxon>
        <taxon>Rheinheimera</taxon>
    </lineage>
</organism>
<feature type="signal peptide" evidence="1">
    <location>
        <begin position="1"/>
        <end position="21"/>
    </location>
</feature>
<dbReference type="Gene3D" id="3.10.450.40">
    <property type="match status" value="1"/>
</dbReference>
<dbReference type="Proteomes" id="UP000523161">
    <property type="component" value="Unassembled WGS sequence"/>
</dbReference>
<keyword evidence="1" id="KW-0732">Signal</keyword>
<feature type="chain" id="PRO_5031099442" evidence="1">
    <location>
        <begin position="22"/>
        <end position="85"/>
    </location>
</feature>
<evidence type="ECO:0000313" key="4">
    <source>
        <dbReference type="Proteomes" id="UP000523161"/>
    </source>
</evidence>
<feature type="domain" description="PepSY" evidence="2">
    <location>
        <begin position="30"/>
        <end position="82"/>
    </location>
</feature>